<reference evidence="3" key="1">
    <citation type="submission" date="2018-02" db="EMBL/GenBank/DDBJ databases">
        <authorList>
            <person name="Hausmann B."/>
        </authorList>
    </citation>
    <scope>NUCLEOTIDE SEQUENCE [LARGE SCALE GENOMIC DNA]</scope>
    <source>
        <strain evidence="3">Peat soil MAG SbA1</strain>
    </source>
</reference>
<protein>
    <submittedName>
        <fullName evidence="2">Uncharacterized protein</fullName>
    </submittedName>
</protein>
<evidence type="ECO:0000313" key="2">
    <source>
        <dbReference type="EMBL" id="SPF35677.1"/>
    </source>
</evidence>
<dbReference type="AlphaFoldDB" id="A0A2U3K7Z3"/>
<dbReference type="Proteomes" id="UP000238701">
    <property type="component" value="Unassembled WGS sequence"/>
</dbReference>
<proteinExistence type="predicted"/>
<accession>A0A2U3K7Z3</accession>
<name>A0A2U3K7Z3_9BACT</name>
<gene>
    <name evidence="2" type="ORF">SBA1_1420016</name>
</gene>
<evidence type="ECO:0000256" key="1">
    <source>
        <dbReference type="SAM" id="MobiDB-lite"/>
    </source>
</evidence>
<sequence length="86" mass="9906">MLEHNSPEHLLLGFWVSVKMKEREAIRETKNLDHFGWCSMCSIAGQRPENGYSYEYVNDIALSTHYGTSRGGRTKRSTSRVPARFL</sequence>
<evidence type="ECO:0000313" key="3">
    <source>
        <dbReference type="Proteomes" id="UP000238701"/>
    </source>
</evidence>
<organism evidence="2 3">
    <name type="scientific">Candidatus Sulfotelmatobacter kueseliae</name>
    <dbReference type="NCBI Taxonomy" id="2042962"/>
    <lineage>
        <taxon>Bacteria</taxon>
        <taxon>Pseudomonadati</taxon>
        <taxon>Acidobacteriota</taxon>
        <taxon>Terriglobia</taxon>
        <taxon>Terriglobales</taxon>
        <taxon>Candidatus Korobacteraceae</taxon>
        <taxon>Candidatus Sulfotelmatobacter</taxon>
    </lineage>
</organism>
<dbReference type="EMBL" id="OMOD01000049">
    <property type="protein sequence ID" value="SPF35677.1"/>
    <property type="molecule type" value="Genomic_DNA"/>
</dbReference>
<feature type="region of interest" description="Disordered" evidence="1">
    <location>
        <begin position="67"/>
        <end position="86"/>
    </location>
</feature>